<proteinExistence type="inferred from homology"/>
<evidence type="ECO:0000256" key="1">
    <source>
        <dbReference type="ARBA" id="ARBA00004141"/>
    </source>
</evidence>
<gene>
    <name evidence="8" type="ORF">DIURU_001947</name>
</gene>
<feature type="transmembrane region" description="Helical" evidence="6">
    <location>
        <begin position="246"/>
        <end position="265"/>
    </location>
</feature>
<dbReference type="OMA" id="HDLCQVT"/>
<dbReference type="GO" id="GO:0006644">
    <property type="term" value="P:phospholipid metabolic process"/>
    <property type="evidence" value="ECO:0007669"/>
    <property type="project" value="InterPro"/>
</dbReference>
<evidence type="ECO:0000256" key="3">
    <source>
        <dbReference type="ARBA" id="ARBA00022692"/>
    </source>
</evidence>
<evidence type="ECO:0000313" key="9">
    <source>
        <dbReference type="Proteomes" id="UP000449547"/>
    </source>
</evidence>
<name>A0A642USE0_DIURU</name>
<dbReference type="InterPro" id="IPR036938">
    <property type="entry name" value="PAP2/HPO_sf"/>
</dbReference>
<feature type="domain" description="Phosphatidic acid phosphatase type 2/haloperoxidase" evidence="7">
    <location>
        <begin position="119"/>
        <end position="264"/>
    </location>
</feature>
<dbReference type="EMBL" id="SWFT01000059">
    <property type="protein sequence ID" value="KAA8904366.1"/>
    <property type="molecule type" value="Genomic_DNA"/>
</dbReference>
<protein>
    <recommendedName>
        <fullName evidence="7">Phosphatidic acid phosphatase type 2/haloperoxidase domain-containing protein</fullName>
    </recommendedName>
</protein>
<comment type="subcellular location">
    <subcellularLocation>
        <location evidence="1">Membrane</location>
        <topology evidence="1">Multi-pass membrane protein</topology>
    </subcellularLocation>
</comment>
<dbReference type="PANTHER" id="PTHR10165:SF35">
    <property type="entry name" value="RE23632P"/>
    <property type="match status" value="1"/>
</dbReference>
<keyword evidence="3 6" id="KW-0812">Transmembrane</keyword>
<feature type="transmembrane region" description="Helical" evidence="6">
    <location>
        <begin position="193"/>
        <end position="211"/>
    </location>
</feature>
<comment type="similarity">
    <text evidence="2">Belongs to the PA-phosphatase related phosphoesterase family.</text>
</comment>
<keyword evidence="5 6" id="KW-0472">Membrane</keyword>
<feature type="transmembrane region" description="Helical" evidence="6">
    <location>
        <begin position="114"/>
        <end position="134"/>
    </location>
</feature>
<evidence type="ECO:0000313" key="8">
    <source>
        <dbReference type="EMBL" id="KAA8904366.1"/>
    </source>
</evidence>
<comment type="caution">
    <text evidence="8">The sequence shown here is derived from an EMBL/GenBank/DDBJ whole genome shotgun (WGS) entry which is preliminary data.</text>
</comment>
<keyword evidence="9" id="KW-1185">Reference proteome</keyword>
<feature type="transmembrane region" description="Helical" evidence="6">
    <location>
        <begin position="39"/>
        <end position="58"/>
    </location>
</feature>
<dbReference type="SMART" id="SM00014">
    <property type="entry name" value="acidPPc"/>
    <property type="match status" value="1"/>
</dbReference>
<dbReference type="GeneID" id="54780598"/>
<dbReference type="InterPro" id="IPR000326">
    <property type="entry name" value="PAP2/HPO"/>
</dbReference>
<reference evidence="8 9" key="1">
    <citation type="submission" date="2019-07" db="EMBL/GenBank/DDBJ databases">
        <title>Genome assembly of two rare yeast pathogens: Diutina rugosa and Trichomonascus ciferrii.</title>
        <authorList>
            <person name="Mixao V."/>
            <person name="Saus E."/>
            <person name="Hansen A."/>
            <person name="Lass-Flor C."/>
            <person name="Gabaldon T."/>
        </authorList>
    </citation>
    <scope>NUCLEOTIDE SEQUENCE [LARGE SCALE GENOMIC DNA]</scope>
    <source>
        <strain evidence="8 9">CBS 613</strain>
    </source>
</reference>
<dbReference type="Gene3D" id="1.20.144.10">
    <property type="entry name" value="Phosphatidic acid phosphatase type 2/haloperoxidase"/>
    <property type="match status" value="1"/>
</dbReference>
<dbReference type="RefSeq" id="XP_034013272.1">
    <property type="nucleotide sequence ID" value="XM_034154544.1"/>
</dbReference>
<evidence type="ECO:0000259" key="7">
    <source>
        <dbReference type="SMART" id="SM00014"/>
    </source>
</evidence>
<dbReference type="GO" id="GO:0008195">
    <property type="term" value="F:phosphatidate phosphatase activity"/>
    <property type="evidence" value="ECO:0007669"/>
    <property type="project" value="TreeGrafter"/>
</dbReference>
<evidence type="ECO:0000256" key="6">
    <source>
        <dbReference type="SAM" id="Phobius"/>
    </source>
</evidence>
<evidence type="ECO:0000256" key="5">
    <source>
        <dbReference type="ARBA" id="ARBA00023136"/>
    </source>
</evidence>
<accession>A0A642USE0</accession>
<dbReference type="InterPro" id="IPR043216">
    <property type="entry name" value="PAP-like"/>
</dbReference>
<feature type="transmembrane region" description="Helical" evidence="6">
    <location>
        <begin position="217"/>
        <end position="237"/>
    </location>
</feature>
<dbReference type="Pfam" id="PF01569">
    <property type="entry name" value="PAP2"/>
    <property type="match status" value="1"/>
</dbReference>
<dbReference type="Proteomes" id="UP000449547">
    <property type="component" value="Unassembled WGS sequence"/>
</dbReference>
<dbReference type="AlphaFoldDB" id="A0A642USE0"/>
<dbReference type="SUPFAM" id="SSF48317">
    <property type="entry name" value="Acid phosphatase/Vanadium-dependent haloperoxidase"/>
    <property type="match status" value="1"/>
</dbReference>
<dbReference type="PANTHER" id="PTHR10165">
    <property type="entry name" value="LIPID PHOSPHATE PHOSPHATASE"/>
    <property type="match status" value="1"/>
</dbReference>
<evidence type="ECO:0000256" key="2">
    <source>
        <dbReference type="ARBA" id="ARBA00008816"/>
    </source>
</evidence>
<dbReference type="GO" id="GO:0016020">
    <property type="term" value="C:membrane"/>
    <property type="evidence" value="ECO:0007669"/>
    <property type="project" value="UniProtKB-SubCell"/>
</dbReference>
<dbReference type="VEuPathDB" id="FungiDB:DIURU_001947"/>
<keyword evidence="4 6" id="KW-1133">Transmembrane helix</keyword>
<dbReference type="CDD" id="cd03390">
    <property type="entry name" value="PAP2_containing_1_like"/>
    <property type="match status" value="1"/>
</dbReference>
<organism evidence="8 9">
    <name type="scientific">Diutina rugosa</name>
    <name type="common">Yeast</name>
    <name type="synonym">Candida rugosa</name>
    <dbReference type="NCBI Taxonomy" id="5481"/>
    <lineage>
        <taxon>Eukaryota</taxon>
        <taxon>Fungi</taxon>
        <taxon>Dikarya</taxon>
        <taxon>Ascomycota</taxon>
        <taxon>Saccharomycotina</taxon>
        <taxon>Pichiomycetes</taxon>
        <taxon>Debaryomycetaceae</taxon>
        <taxon>Diutina</taxon>
    </lineage>
</organism>
<feature type="transmembrane region" description="Helical" evidence="6">
    <location>
        <begin position="89"/>
        <end position="108"/>
    </location>
</feature>
<dbReference type="GO" id="GO:0046839">
    <property type="term" value="P:phospholipid dephosphorylation"/>
    <property type="evidence" value="ECO:0007669"/>
    <property type="project" value="TreeGrafter"/>
</dbReference>
<sequence>MSHTSSMEDFVTNRVNRLTFGILPTTSFSYSSLSPLLKWRISDLVTFICLALSFIGVWKIKPFEREFMLSDQRLQHHYTEVQQVSNTMLFVYSCVIPFIIIALCGVSLNRRSRIYKTFVPLLGLILSVVTTAVLTDALKNYIGRHRPDFIARCQPLADAPLDVYVLAKDVCTTEDLDKLHDGFRTTPSGHSSISFAGLHYLTLWLMGQFIVGNPLVGTWRVLLSFVPTLGATLIALTRTQDYRHHFVDIVIGALIGIVISWWNYFRLYPWYSSPKSYNPKVYSKIPREESLPIFNATYNPPQDTSIPMTERLVSETHSVYHPDQVYSAG</sequence>
<evidence type="ECO:0000256" key="4">
    <source>
        <dbReference type="ARBA" id="ARBA00022989"/>
    </source>
</evidence>
<dbReference type="OrthoDB" id="10030083at2759"/>